<evidence type="ECO:0000256" key="2">
    <source>
        <dbReference type="ARBA" id="ARBA00004906"/>
    </source>
</evidence>
<evidence type="ECO:0000256" key="7">
    <source>
        <dbReference type="ARBA" id="ARBA00022786"/>
    </source>
</evidence>
<dbReference type="Gramene" id="OBART02G37540.1">
    <property type="protein sequence ID" value="OBART02G37540.1"/>
    <property type="gene ID" value="OBART02G37540"/>
</dbReference>
<dbReference type="InterPro" id="IPR013083">
    <property type="entry name" value="Znf_RING/FYVE/PHD"/>
</dbReference>
<dbReference type="PANTHER" id="PTHR46913">
    <property type="entry name" value="RING-H2 FINGER PROTEIN ATL16"/>
    <property type="match status" value="1"/>
</dbReference>
<evidence type="ECO:0000256" key="1">
    <source>
        <dbReference type="ARBA" id="ARBA00000900"/>
    </source>
</evidence>
<dbReference type="GO" id="GO:0008270">
    <property type="term" value="F:zinc ion binding"/>
    <property type="evidence" value="ECO:0007669"/>
    <property type="project" value="UniProtKB-KW"/>
</dbReference>
<keyword evidence="11" id="KW-0812">Transmembrane</keyword>
<sequence length="411" mass="44897">MALYSTDSKKVGFLSFLNFFHNSTAFSNLIGCCLFILPSYLVGYYIEHHHLVSPFIPENQYICCISSIIKPGLSSSVAHLLVCLSSCLQQTMDADRDPIFPVQQMPSLLFPPPPPRPLALDSTSSASSSFVPHHPSITSFPILVLTVLGILTTSVLLLTYYIFVIRCCLNWHSSSSSDTRTAGLISRRRRGAASSSLPAVAEPRGLEEAAIQSLPAFRYRKAIKDTTADSSECAVCISEFQEEERVRLLPSCLHVFHVDCIDTWLQGNANCPLCRAAIATNDSQLPLDQFVRPEEVVIQVITGAEEEGAQAPQQEANTAASDPAVDATSTNQQVSSKKTKNQNAWHVSISKGDECIAVRRDRNVLPLRRSFSMDSLGGAGEVHLQIQNILQRSTHFHGDISDSSSSSTGTL</sequence>
<dbReference type="AlphaFoldDB" id="A0A0D3FC64"/>
<reference evidence="13" key="1">
    <citation type="journal article" date="2009" name="Rice">
        <title>De Novo Next Generation Sequencing of Plant Genomes.</title>
        <authorList>
            <person name="Rounsley S."/>
            <person name="Marri P.R."/>
            <person name="Yu Y."/>
            <person name="He R."/>
            <person name="Sisneros N."/>
            <person name="Goicoechea J.L."/>
            <person name="Lee S.J."/>
            <person name="Angelova A."/>
            <person name="Kudrna D."/>
            <person name="Luo M."/>
            <person name="Affourtit J."/>
            <person name="Desany B."/>
            <person name="Knight J."/>
            <person name="Niazi F."/>
            <person name="Egholm M."/>
            <person name="Wing R.A."/>
        </authorList>
    </citation>
    <scope>NUCLEOTIDE SEQUENCE [LARGE SCALE GENOMIC DNA]</scope>
    <source>
        <strain evidence="13">cv. IRGC 105608</strain>
    </source>
</reference>
<keyword evidence="11" id="KW-0472">Membrane</keyword>
<dbReference type="Gene3D" id="3.30.40.10">
    <property type="entry name" value="Zinc/RING finger domain, C3HC4 (zinc finger)"/>
    <property type="match status" value="1"/>
</dbReference>
<organism evidence="13">
    <name type="scientific">Oryza barthii</name>
    <dbReference type="NCBI Taxonomy" id="65489"/>
    <lineage>
        <taxon>Eukaryota</taxon>
        <taxon>Viridiplantae</taxon>
        <taxon>Streptophyta</taxon>
        <taxon>Embryophyta</taxon>
        <taxon>Tracheophyta</taxon>
        <taxon>Spermatophyta</taxon>
        <taxon>Magnoliopsida</taxon>
        <taxon>Liliopsida</taxon>
        <taxon>Poales</taxon>
        <taxon>Poaceae</taxon>
        <taxon>BOP clade</taxon>
        <taxon>Oryzoideae</taxon>
        <taxon>Oryzeae</taxon>
        <taxon>Oryzinae</taxon>
        <taxon>Oryza</taxon>
    </lineage>
</organism>
<feature type="transmembrane region" description="Helical" evidence="11">
    <location>
        <begin position="142"/>
        <end position="163"/>
    </location>
</feature>
<dbReference type="Proteomes" id="UP000026960">
    <property type="component" value="Chromosome 2"/>
</dbReference>
<dbReference type="InterPro" id="IPR044600">
    <property type="entry name" value="ATL1/ATL16-like"/>
</dbReference>
<feature type="transmembrane region" description="Helical" evidence="11">
    <location>
        <begin position="25"/>
        <end position="46"/>
    </location>
</feature>
<keyword evidence="5" id="KW-0479">Metal-binding</keyword>
<dbReference type="PANTHER" id="PTHR46913:SF20">
    <property type="entry name" value="RING-TYPE E3 UBIQUITIN TRANSFERASE"/>
    <property type="match status" value="1"/>
</dbReference>
<comment type="pathway">
    <text evidence="2">Protein modification; protein ubiquitination.</text>
</comment>
<accession>A0A0D3FC64</accession>
<evidence type="ECO:0000256" key="11">
    <source>
        <dbReference type="SAM" id="Phobius"/>
    </source>
</evidence>
<keyword evidence="8" id="KW-0862">Zinc</keyword>
<keyword evidence="6 9" id="KW-0863">Zinc-finger</keyword>
<reference evidence="13" key="2">
    <citation type="submission" date="2015-03" db="UniProtKB">
        <authorList>
            <consortium name="EnsemblPlants"/>
        </authorList>
    </citation>
    <scope>IDENTIFICATION</scope>
</reference>
<dbReference type="SUPFAM" id="SSF57850">
    <property type="entry name" value="RING/U-box"/>
    <property type="match status" value="1"/>
</dbReference>
<keyword evidence="14" id="KW-1185">Reference proteome</keyword>
<comment type="catalytic activity">
    <reaction evidence="1">
        <text>S-ubiquitinyl-[E2 ubiquitin-conjugating enzyme]-L-cysteine + [acceptor protein]-L-lysine = [E2 ubiquitin-conjugating enzyme]-L-cysteine + N(6)-ubiquitinyl-[acceptor protein]-L-lysine.</text>
        <dbReference type="EC" id="2.3.2.27"/>
    </reaction>
</comment>
<dbReference type="FunFam" id="3.30.40.10:FF:000456">
    <property type="entry name" value="RING-H2 finger protein ATL16"/>
    <property type="match status" value="1"/>
</dbReference>
<evidence type="ECO:0000256" key="4">
    <source>
        <dbReference type="ARBA" id="ARBA00022679"/>
    </source>
</evidence>
<dbReference type="Pfam" id="PF13639">
    <property type="entry name" value="zf-RING_2"/>
    <property type="match status" value="1"/>
</dbReference>
<evidence type="ECO:0000256" key="9">
    <source>
        <dbReference type="PROSITE-ProRule" id="PRU00175"/>
    </source>
</evidence>
<dbReference type="PaxDb" id="65489-OBART02G37540.1"/>
<dbReference type="EC" id="2.3.2.27" evidence="3"/>
<dbReference type="CDD" id="cd16461">
    <property type="entry name" value="RING-H2_EL5-like"/>
    <property type="match status" value="1"/>
</dbReference>
<dbReference type="eggNOG" id="KOG0800">
    <property type="taxonomic scope" value="Eukaryota"/>
</dbReference>
<evidence type="ECO:0000256" key="8">
    <source>
        <dbReference type="ARBA" id="ARBA00022833"/>
    </source>
</evidence>
<dbReference type="HOGENOM" id="CLU_040108_1_1_1"/>
<protein>
    <recommendedName>
        <fullName evidence="3">RING-type E3 ubiquitin transferase</fullName>
        <ecNumber evidence="3">2.3.2.27</ecNumber>
    </recommendedName>
</protein>
<keyword evidence="7" id="KW-0833">Ubl conjugation pathway</keyword>
<evidence type="ECO:0000256" key="5">
    <source>
        <dbReference type="ARBA" id="ARBA00022723"/>
    </source>
</evidence>
<dbReference type="UniPathway" id="UPA00143"/>
<feature type="domain" description="RING-type" evidence="12">
    <location>
        <begin position="233"/>
        <end position="275"/>
    </location>
</feature>
<name>A0A0D3FC64_9ORYZ</name>
<dbReference type="STRING" id="65489.A0A0D3FC64"/>
<evidence type="ECO:0000313" key="13">
    <source>
        <dbReference type="EnsemblPlants" id="OBART02G37540.1"/>
    </source>
</evidence>
<dbReference type="GO" id="GO:0016567">
    <property type="term" value="P:protein ubiquitination"/>
    <property type="evidence" value="ECO:0007669"/>
    <property type="project" value="UniProtKB-UniPathway"/>
</dbReference>
<evidence type="ECO:0000256" key="10">
    <source>
        <dbReference type="SAM" id="MobiDB-lite"/>
    </source>
</evidence>
<dbReference type="InterPro" id="IPR001841">
    <property type="entry name" value="Znf_RING"/>
</dbReference>
<keyword evidence="4" id="KW-0808">Transferase</keyword>
<dbReference type="EnsemblPlants" id="OBART02G37540.1">
    <property type="protein sequence ID" value="OBART02G37540.1"/>
    <property type="gene ID" value="OBART02G37540"/>
</dbReference>
<dbReference type="GO" id="GO:0061630">
    <property type="term" value="F:ubiquitin protein ligase activity"/>
    <property type="evidence" value="ECO:0007669"/>
    <property type="project" value="UniProtKB-EC"/>
</dbReference>
<evidence type="ECO:0000256" key="3">
    <source>
        <dbReference type="ARBA" id="ARBA00012483"/>
    </source>
</evidence>
<dbReference type="SMART" id="SM00184">
    <property type="entry name" value="RING"/>
    <property type="match status" value="1"/>
</dbReference>
<keyword evidence="11" id="KW-1133">Transmembrane helix</keyword>
<evidence type="ECO:0000259" key="12">
    <source>
        <dbReference type="PROSITE" id="PS50089"/>
    </source>
</evidence>
<dbReference type="PROSITE" id="PS50089">
    <property type="entry name" value="ZF_RING_2"/>
    <property type="match status" value="1"/>
</dbReference>
<evidence type="ECO:0000256" key="6">
    <source>
        <dbReference type="ARBA" id="ARBA00022771"/>
    </source>
</evidence>
<feature type="compositionally biased region" description="Polar residues" evidence="10">
    <location>
        <begin position="327"/>
        <end position="343"/>
    </location>
</feature>
<feature type="region of interest" description="Disordered" evidence="10">
    <location>
        <begin position="307"/>
        <end position="343"/>
    </location>
</feature>
<proteinExistence type="predicted"/>
<evidence type="ECO:0000313" key="14">
    <source>
        <dbReference type="Proteomes" id="UP000026960"/>
    </source>
</evidence>